<reference evidence="3" key="1">
    <citation type="journal article" date="2019" name="Int. J. Syst. Evol. Microbiol.">
        <title>The Global Catalogue of Microorganisms (GCM) 10K type strain sequencing project: providing services to taxonomists for standard genome sequencing and annotation.</title>
        <authorList>
            <consortium name="The Broad Institute Genomics Platform"/>
            <consortium name="The Broad Institute Genome Sequencing Center for Infectious Disease"/>
            <person name="Wu L."/>
            <person name="Ma J."/>
        </authorList>
    </citation>
    <scope>NUCLEOTIDE SEQUENCE [LARGE SCALE GENOMIC DNA]</scope>
    <source>
        <strain evidence="3">CCUG 49452</strain>
    </source>
</reference>
<gene>
    <name evidence="2" type="ORF">ACFO6X_03075</name>
</gene>
<feature type="transmembrane region" description="Helical" evidence="1">
    <location>
        <begin position="84"/>
        <end position="104"/>
    </location>
</feature>
<keyword evidence="1" id="KW-0812">Transmembrane</keyword>
<dbReference type="RefSeq" id="WP_382429956.1">
    <property type="nucleotide sequence ID" value="NZ_JBHSHJ010000002.1"/>
</dbReference>
<evidence type="ECO:0000313" key="2">
    <source>
        <dbReference type="EMBL" id="MFC4787976.1"/>
    </source>
</evidence>
<dbReference type="InterPro" id="IPR022064">
    <property type="entry name" value="DUF3619"/>
</dbReference>
<evidence type="ECO:0000313" key="3">
    <source>
        <dbReference type="Proteomes" id="UP001596001"/>
    </source>
</evidence>
<sequence>MNTNLHLPPDEQALHAYARRVVARLDDNASSLPYDISERLRASREQALARRKKAVPVHAPQTATLIVPSGGAAALGWRGEGGGWWQSLLAAIPAMALVVGLVVINTAQNEYGTAEVAEVDAALLTDDLPPEAYADPGFVQFLKNGGNQQSH</sequence>
<organism evidence="2 3">
    <name type="scientific">Giesbergeria sinuosa</name>
    <dbReference type="NCBI Taxonomy" id="80883"/>
    <lineage>
        <taxon>Bacteria</taxon>
        <taxon>Pseudomonadati</taxon>
        <taxon>Pseudomonadota</taxon>
        <taxon>Betaproteobacteria</taxon>
        <taxon>Burkholderiales</taxon>
        <taxon>Comamonadaceae</taxon>
        <taxon>Giesbergeria</taxon>
    </lineage>
</organism>
<protein>
    <submittedName>
        <fullName evidence="2">DUF3619 family protein</fullName>
    </submittedName>
</protein>
<dbReference type="Pfam" id="PF12279">
    <property type="entry name" value="DUF3619"/>
    <property type="match status" value="1"/>
</dbReference>
<name>A0ABV9Q8Z4_9BURK</name>
<comment type="caution">
    <text evidence="2">The sequence shown here is derived from an EMBL/GenBank/DDBJ whole genome shotgun (WGS) entry which is preliminary data.</text>
</comment>
<proteinExistence type="predicted"/>
<dbReference type="EMBL" id="JBHSHJ010000002">
    <property type="protein sequence ID" value="MFC4787976.1"/>
    <property type="molecule type" value="Genomic_DNA"/>
</dbReference>
<evidence type="ECO:0000256" key="1">
    <source>
        <dbReference type="SAM" id="Phobius"/>
    </source>
</evidence>
<keyword evidence="3" id="KW-1185">Reference proteome</keyword>
<dbReference type="Proteomes" id="UP001596001">
    <property type="component" value="Unassembled WGS sequence"/>
</dbReference>
<accession>A0ABV9Q8Z4</accession>
<keyword evidence="1" id="KW-0472">Membrane</keyword>
<keyword evidence="1" id="KW-1133">Transmembrane helix</keyword>